<feature type="domain" description="Adenosine deaminase" evidence="1">
    <location>
        <begin position="2"/>
        <end position="46"/>
    </location>
</feature>
<dbReference type="AlphaFoldDB" id="A0A6J6SQB8"/>
<dbReference type="Gene3D" id="3.20.20.140">
    <property type="entry name" value="Metal-dependent hydrolases"/>
    <property type="match status" value="1"/>
</dbReference>
<proteinExistence type="predicted"/>
<evidence type="ECO:0000313" key="2">
    <source>
        <dbReference type="EMBL" id="CAB4736389.1"/>
    </source>
</evidence>
<reference evidence="2" key="1">
    <citation type="submission" date="2020-05" db="EMBL/GenBank/DDBJ databases">
        <authorList>
            <person name="Chiriac C."/>
            <person name="Salcher M."/>
            <person name="Ghai R."/>
            <person name="Kavagutti S V."/>
        </authorList>
    </citation>
    <scope>NUCLEOTIDE SEQUENCE</scope>
</reference>
<protein>
    <submittedName>
        <fullName evidence="2">Unannotated protein</fullName>
    </submittedName>
</protein>
<accession>A0A6J6SQB8</accession>
<name>A0A6J6SQB8_9ZZZZ</name>
<gene>
    <name evidence="2" type="ORF">UFOPK2782_00651</name>
</gene>
<sequence>MTNEMIEVVKAFNWTFQDLQRVTINALKSSFIPFEERLAIIEEVVKPGYLAIASE</sequence>
<dbReference type="InterPro" id="IPR001365">
    <property type="entry name" value="A_deaminase_dom"/>
</dbReference>
<organism evidence="2">
    <name type="scientific">freshwater metagenome</name>
    <dbReference type="NCBI Taxonomy" id="449393"/>
    <lineage>
        <taxon>unclassified sequences</taxon>
        <taxon>metagenomes</taxon>
        <taxon>ecological metagenomes</taxon>
    </lineage>
</organism>
<dbReference type="GO" id="GO:0019239">
    <property type="term" value="F:deaminase activity"/>
    <property type="evidence" value="ECO:0007669"/>
    <property type="project" value="InterPro"/>
</dbReference>
<evidence type="ECO:0000259" key="1">
    <source>
        <dbReference type="Pfam" id="PF00962"/>
    </source>
</evidence>
<dbReference type="EMBL" id="CAEZYS010000069">
    <property type="protein sequence ID" value="CAB4736389.1"/>
    <property type="molecule type" value="Genomic_DNA"/>
</dbReference>
<dbReference type="Pfam" id="PF00962">
    <property type="entry name" value="A_deaminase"/>
    <property type="match status" value="1"/>
</dbReference>